<reference evidence="2" key="1">
    <citation type="submission" date="2019-08" db="EMBL/GenBank/DDBJ databases">
        <authorList>
            <person name="Kucharzyk K."/>
            <person name="Murdoch R.W."/>
            <person name="Higgins S."/>
            <person name="Loffler F."/>
        </authorList>
    </citation>
    <scope>NUCLEOTIDE SEQUENCE</scope>
</reference>
<proteinExistence type="predicted"/>
<organism evidence="2">
    <name type="scientific">bioreactor metagenome</name>
    <dbReference type="NCBI Taxonomy" id="1076179"/>
    <lineage>
        <taxon>unclassified sequences</taxon>
        <taxon>metagenomes</taxon>
        <taxon>ecological metagenomes</taxon>
    </lineage>
</organism>
<feature type="compositionally biased region" description="Gly residues" evidence="1">
    <location>
        <begin position="1"/>
        <end position="12"/>
    </location>
</feature>
<gene>
    <name evidence="2" type="ORF">SDC9_84873</name>
</gene>
<comment type="caution">
    <text evidence="2">The sequence shown here is derived from an EMBL/GenBank/DDBJ whole genome shotgun (WGS) entry which is preliminary data.</text>
</comment>
<evidence type="ECO:0000256" key="1">
    <source>
        <dbReference type="SAM" id="MobiDB-lite"/>
    </source>
</evidence>
<name>A0A644ZKF6_9ZZZZ</name>
<protein>
    <submittedName>
        <fullName evidence="2">Uncharacterized protein</fullName>
    </submittedName>
</protein>
<dbReference type="AlphaFoldDB" id="A0A644ZKF6"/>
<accession>A0A644ZKF6</accession>
<dbReference type="EMBL" id="VSSQ01008220">
    <property type="protein sequence ID" value="MPM38244.1"/>
    <property type="molecule type" value="Genomic_DNA"/>
</dbReference>
<sequence>MAGQTPGRGGSQAGSAPGDDGRDVGVQLHGFSSMGEKQALLAGKVGCALA</sequence>
<feature type="region of interest" description="Disordered" evidence="1">
    <location>
        <begin position="1"/>
        <end position="25"/>
    </location>
</feature>
<evidence type="ECO:0000313" key="2">
    <source>
        <dbReference type="EMBL" id="MPM38244.1"/>
    </source>
</evidence>